<feature type="region of interest" description="Disordered" evidence="1">
    <location>
        <begin position="1"/>
        <end position="63"/>
    </location>
</feature>
<reference evidence="2" key="1">
    <citation type="journal article" date="2020" name="G3 (Bethesda)">
        <title>High-Quality Assemblies for Three Invasive Social Wasps from the &lt;i&gt;Vespula&lt;/i&gt; Genus.</title>
        <authorList>
            <person name="Harrop T.W.R."/>
            <person name="Guhlin J."/>
            <person name="McLaughlin G.M."/>
            <person name="Permina E."/>
            <person name="Stockwell P."/>
            <person name="Gilligan J."/>
            <person name="Le Lec M.F."/>
            <person name="Gruber M.A.M."/>
            <person name="Quinn O."/>
            <person name="Lovegrove M."/>
            <person name="Duncan E.J."/>
            <person name="Remnant E.J."/>
            <person name="Van Eeckhoven J."/>
            <person name="Graham B."/>
            <person name="Knapp R.A."/>
            <person name="Langford K.W."/>
            <person name="Kronenberg Z."/>
            <person name="Press M.O."/>
            <person name="Eacker S.M."/>
            <person name="Wilson-Rankin E.E."/>
            <person name="Purcell J."/>
            <person name="Lester P.J."/>
            <person name="Dearden P.K."/>
        </authorList>
    </citation>
    <scope>NUCLEOTIDE SEQUENCE</scope>
    <source>
        <strain evidence="2">Volc-1</strain>
    </source>
</reference>
<accession>A0A834NK54</accession>
<dbReference type="Proteomes" id="UP000600918">
    <property type="component" value="Unassembled WGS sequence"/>
</dbReference>
<feature type="compositionally biased region" description="Basic and acidic residues" evidence="1">
    <location>
        <begin position="15"/>
        <end position="60"/>
    </location>
</feature>
<evidence type="ECO:0000313" key="2">
    <source>
        <dbReference type="EMBL" id="KAF7410779.1"/>
    </source>
</evidence>
<dbReference type="EMBL" id="JACSDY010000013">
    <property type="protein sequence ID" value="KAF7410779.1"/>
    <property type="molecule type" value="Genomic_DNA"/>
</dbReference>
<sequence>MGDVAGKEKRRKEKRREEKRREEKRREEKRREEKRREEKRREEKRREEKRREEKREEGWKPAEPFVTVIGRVGERSLTVRSNKERMVITIEVMDRIQGTSS</sequence>
<evidence type="ECO:0000313" key="3">
    <source>
        <dbReference type="Proteomes" id="UP000600918"/>
    </source>
</evidence>
<dbReference type="AlphaFoldDB" id="A0A834NK54"/>
<organism evidence="2 3">
    <name type="scientific">Vespula pensylvanica</name>
    <name type="common">Western yellow jacket</name>
    <name type="synonym">Wasp</name>
    <dbReference type="NCBI Taxonomy" id="30213"/>
    <lineage>
        <taxon>Eukaryota</taxon>
        <taxon>Metazoa</taxon>
        <taxon>Ecdysozoa</taxon>
        <taxon>Arthropoda</taxon>
        <taxon>Hexapoda</taxon>
        <taxon>Insecta</taxon>
        <taxon>Pterygota</taxon>
        <taxon>Neoptera</taxon>
        <taxon>Endopterygota</taxon>
        <taxon>Hymenoptera</taxon>
        <taxon>Apocrita</taxon>
        <taxon>Aculeata</taxon>
        <taxon>Vespoidea</taxon>
        <taxon>Vespidae</taxon>
        <taxon>Vespinae</taxon>
        <taxon>Vespula</taxon>
    </lineage>
</organism>
<proteinExistence type="predicted"/>
<name>A0A834NK54_VESPE</name>
<gene>
    <name evidence="2" type="ORF">H0235_013386</name>
</gene>
<comment type="caution">
    <text evidence="2">The sequence shown here is derived from an EMBL/GenBank/DDBJ whole genome shotgun (WGS) entry which is preliminary data.</text>
</comment>
<keyword evidence="3" id="KW-1185">Reference proteome</keyword>
<protein>
    <submittedName>
        <fullName evidence="2">Uncharacterized protein</fullName>
    </submittedName>
</protein>
<evidence type="ECO:0000256" key="1">
    <source>
        <dbReference type="SAM" id="MobiDB-lite"/>
    </source>
</evidence>